<evidence type="ECO:0000256" key="2">
    <source>
        <dbReference type="SAM" id="MobiDB-lite"/>
    </source>
</evidence>
<proteinExistence type="predicted"/>
<dbReference type="Pfam" id="PF25254">
    <property type="entry name" value="DUF7856"/>
    <property type="match status" value="1"/>
</dbReference>
<feature type="region of interest" description="Disordered" evidence="2">
    <location>
        <begin position="1"/>
        <end position="24"/>
    </location>
</feature>
<name>A0ABD6CMZ3_9EURY</name>
<reference evidence="3 4" key="1">
    <citation type="journal article" date="2019" name="Int. J. Syst. Evol. Microbiol.">
        <title>The Global Catalogue of Microorganisms (GCM) 10K type strain sequencing project: providing services to taxonomists for standard genome sequencing and annotation.</title>
        <authorList>
            <consortium name="The Broad Institute Genomics Platform"/>
            <consortium name="The Broad Institute Genome Sequencing Center for Infectious Disease"/>
            <person name="Wu L."/>
            <person name="Ma J."/>
        </authorList>
    </citation>
    <scope>NUCLEOTIDE SEQUENCE [LARGE SCALE GENOMIC DNA]</scope>
    <source>
        <strain evidence="3 4">CGMCC 1.12121</strain>
    </source>
</reference>
<gene>
    <name evidence="3" type="ORF">ACFSBX_06780</name>
</gene>
<feature type="coiled-coil region" evidence="1">
    <location>
        <begin position="122"/>
        <end position="229"/>
    </location>
</feature>
<feature type="compositionally biased region" description="Basic and acidic residues" evidence="2">
    <location>
        <begin position="1"/>
        <end position="10"/>
    </location>
</feature>
<protein>
    <submittedName>
        <fullName evidence="3">Uncharacterized protein</fullName>
    </submittedName>
</protein>
<comment type="caution">
    <text evidence="3">The sequence shown here is derived from an EMBL/GenBank/DDBJ whole genome shotgun (WGS) entry which is preliminary data.</text>
</comment>
<dbReference type="InterPro" id="IPR057178">
    <property type="entry name" value="DUF7856"/>
</dbReference>
<dbReference type="SUPFAM" id="SSF57997">
    <property type="entry name" value="Tropomyosin"/>
    <property type="match status" value="1"/>
</dbReference>
<dbReference type="AlphaFoldDB" id="A0ABD6CMZ3"/>
<dbReference type="RefSeq" id="WP_256419882.1">
    <property type="nucleotide sequence ID" value="NZ_JANHDI010000001.1"/>
</dbReference>
<dbReference type="Proteomes" id="UP001597085">
    <property type="component" value="Unassembled WGS sequence"/>
</dbReference>
<keyword evidence="4" id="KW-1185">Reference proteome</keyword>
<accession>A0ABD6CMZ3</accession>
<sequence length="305" mass="32273">MTGGGFDRRFAIRLPDGTTESGPIADLRDADASVVPAASQLQRAIRCGGPNPPDGPAVHAPPPGRVHAHVARLASDTTVRTRPALAAVAADRGVETPHDDDLADAIRSFRALSPAPVCDADLRTARRRAAEAGAETERLRERVATVRGRVTALRDGGSADDEALTAAEASLSEATRRLSEVATERVAAAQRLALLEERARSARDRRETRLRLEDRIGNLERAVRAARIDAVADDFRDARHALAALSRDADSDVDFSGIASGLLDALTVVRIAPIRAPVVAAPEVTAAFGGPRPAFEALDSPLVIR</sequence>
<keyword evidence="1" id="KW-0175">Coiled coil</keyword>
<evidence type="ECO:0000313" key="3">
    <source>
        <dbReference type="EMBL" id="MFD1598661.1"/>
    </source>
</evidence>
<dbReference type="EMBL" id="JBHUDK010000005">
    <property type="protein sequence ID" value="MFD1598661.1"/>
    <property type="molecule type" value="Genomic_DNA"/>
</dbReference>
<evidence type="ECO:0000313" key="4">
    <source>
        <dbReference type="Proteomes" id="UP001597085"/>
    </source>
</evidence>
<organism evidence="3 4">
    <name type="scientific">Halobellus rarus</name>
    <dbReference type="NCBI Taxonomy" id="1126237"/>
    <lineage>
        <taxon>Archaea</taxon>
        <taxon>Methanobacteriati</taxon>
        <taxon>Methanobacteriota</taxon>
        <taxon>Stenosarchaea group</taxon>
        <taxon>Halobacteria</taxon>
        <taxon>Halobacteriales</taxon>
        <taxon>Haloferacaceae</taxon>
        <taxon>Halobellus</taxon>
    </lineage>
</organism>
<evidence type="ECO:0000256" key="1">
    <source>
        <dbReference type="SAM" id="Coils"/>
    </source>
</evidence>